<dbReference type="Proteomes" id="UP001218188">
    <property type="component" value="Unassembled WGS sequence"/>
</dbReference>
<dbReference type="AlphaFoldDB" id="A0AAD6SSY4"/>
<protein>
    <submittedName>
        <fullName evidence="1">Uncharacterized protein</fullName>
    </submittedName>
</protein>
<dbReference type="EMBL" id="JARJCM010000065">
    <property type="protein sequence ID" value="KAJ7033484.1"/>
    <property type="molecule type" value="Genomic_DNA"/>
</dbReference>
<name>A0AAD6SSY4_9AGAR</name>
<evidence type="ECO:0000313" key="1">
    <source>
        <dbReference type="EMBL" id="KAJ7033484.1"/>
    </source>
</evidence>
<accession>A0AAD6SSY4</accession>
<evidence type="ECO:0000313" key="2">
    <source>
        <dbReference type="Proteomes" id="UP001218188"/>
    </source>
</evidence>
<reference evidence="1" key="1">
    <citation type="submission" date="2023-03" db="EMBL/GenBank/DDBJ databases">
        <title>Massive genome expansion in bonnet fungi (Mycena s.s.) driven by repeated elements and novel gene families across ecological guilds.</title>
        <authorList>
            <consortium name="Lawrence Berkeley National Laboratory"/>
            <person name="Harder C.B."/>
            <person name="Miyauchi S."/>
            <person name="Viragh M."/>
            <person name="Kuo A."/>
            <person name="Thoen E."/>
            <person name="Andreopoulos B."/>
            <person name="Lu D."/>
            <person name="Skrede I."/>
            <person name="Drula E."/>
            <person name="Henrissat B."/>
            <person name="Morin E."/>
            <person name="Kohler A."/>
            <person name="Barry K."/>
            <person name="LaButti K."/>
            <person name="Morin E."/>
            <person name="Salamov A."/>
            <person name="Lipzen A."/>
            <person name="Mereny Z."/>
            <person name="Hegedus B."/>
            <person name="Baldrian P."/>
            <person name="Stursova M."/>
            <person name="Weitz H."/>
            <person name="Taylor A."/>
            <person name="Grigoriev I.V."/>
            <person name="Nagy L.G."/>
            <person name="Martin F."/>
            <person name="Kauserud H."/>
        </authorList>
    </citation>
    <scope>NUCLEOTIDE SEQUENCE</scope>
    <source>
        <strain evidence="1">CBHHK200</strain>
    </source>
</reference>
<keyword evidence="2" id="KW-1185">Reference proteome</keyword>
<proteinExistence type="predicted"/>
<comment type="caution">
    <text evidence="1">The sequence shown here is derived from an EMBL/GenBank/DDBJ whole genome shotgun (WGS) entry which is preliminary data.</text>
</comment>
<sequence length="861" mass="96013">MFPNPEDYSTDAVERRPSNVLPEMDWPFVVFTRARIELEHTVGRKTVTAILIPDGLNLEKWVWVRVPLLFDLRRANHVDDVDTEMWFDAGRGGGSATSDLTRRSFHIDRFPTDEPHDLSNSFSIVVSPQHTEGPNVHPINHLINRLVPDLKEPWRGNVLVFRHGKTAAKSLINMEEKNFTAIEMIVARSIEITETFNALASAVYTFLKRSFNVYSIEIPLAKMRPRRSTRTRTRLPHAFWSFGDVVLYMLQYFTLVQVAHFGAIDKQSNEYAKTYMRGRITRYISPFLPAPSPSGASPCDKPLLLRRFFQAMDITKSWVVGSIALAIASFLSDPAPPNNLNLITSRRKIGIWIQFMLNEGHFQLRHRQWSSGPYADAGRLVLIFTHPAIKKLYITITATAAPNLGALFFATPNTDGLIAIAPHSIITPVPENVCEQRHLRGWRRDVRTLEPVNDDATHRSRARFPGATSLDFSTASWNRPCGSSCPGVWHDTHALQGWAQFSWGGVDGLDWKPDSALTLIGRSRLRYRYGFAYNLNCASTAVNFSAAMHNSNRDRSRLTLPMYTLEYAHRVNNAIHHNVPRFRKLYDGLLFAAGASAASRVLVPALLGLPSANSADELDTTWWIPVPDEDASIDQALTSITVTHWPLDCSIPLPCAFSVFVGPQPNAEDEHHTAVAAPINNMFRAETEGSLTPLRGNVIVVKHSAGMASPIVNLSKSDEALALLITKRSQHADADASVIAEQEFAILVHLRRDIRDAGLDVLAYRVRRRLAANLGGVNGEHRVRVERLLALMDGEEACIVGSTVQGLICFTEADEGNLEYGPPSDLNILANASKAGAVLGLLKSFGIHWHEFSLPSLMLKY</sequence>
<organism evidence="1 2">
    <name type="scientific">Mycena alexandri</name>
    <dbReference type="NCBI Taxonomy" id="1745969"/>
    <lineage>
        <taxon>Eukaryota</taxon>
        <taxon>Fungi</taxon>
        <taxon>Dikarya</taxon>
        <taxon>Basidiomycota</taxon>
        <taxon>Agaricomycotina</taxon>
        <taxon>Agaricomycetes</taxon>
        <taxon>Agaricomycetidae</taxon>
        <taxon>Agaricales</taxon>
        <taxon>Marasmiineae</taxon>
        <taxon>Mycenaceae</taxon>
        <taxon>Mycena</taxon>
    </lineage>
</organism>
<gene>
    <name evidence="1" type="ORF">C8F04DRAFT_1184176</name>
</gene>